<dbReference type="Proteomes" id="UP000445000">
    <property type="component" value="Unassembled WGS sequence"/>
</dbReference>
<dbReference type="SUPFAM" id="SSF141868">
    <property type="entry name" value="EAL domain-like"/>
    <property type="match status" value="1"/>
</dbReference>
<dbReference type="NCBIfam" id="TIGR00254">
    <property type="entry name" value="GGDEF"/>
    <property type="match status" value="1"/>
</dbReference>
<feature type="domain" description="EAL" evidence="2">
    <location>
        <begin position="391"/>
        <end position="647"/>
    </location>
</feature>
<dbReference type="InterPro" id="IPR050706">
    <property type="entry name" value="Cyclic-di-GMP_PDE-like"/>
</dbReference>
<dbReference type="InterPro" id="IPR001633">
    <property type="entry name" value="EAL_dom"/>
</dbReference>
<evidence type="ECO:0008006" key="6">
    <source>
        <dbReference type="Google" id="ProtNLM"/>
    </source>
</evidence>
<evidence type="ECO:0000259" key="2">
    <source>
        <dbReference type="PROSITE" id="PS50883"/>
    </source>
</evidence>
<feature type="domain" description="GGDEF" evidence="3">
    <location>
        <begin position="248"/>
        <end position="382"/>
    </location>
</feature>
<dbReference type="EMBL" id="BLJN01000004">
    <property type="protein sequence ID" value="GFE81934.1"/>
    <property type="molecule type" value="Genomic_DNA"/>
</dbReference>
<keyword evidence="5" id="KW-1185">Reference proteome</keyword>
<keyword evidence="1" id="KW-1133">Transmembrane helix</keyword>
<comment type="caution">
    <text evidence="4">The sequence shown here is derived from an EMBL/GenBank/DDBJ whole genome shotgun (WGS) entry which is preliminary data.</text>
</comment>
<evidence type="ECO:0000259" key="3">
    <source>
        <dbReference type="PROSITE" id="PS50887"/>
    </source>
</evidence>
<evidence type="ECO:0000313" key="5">
    <source>
        <dbReference type="Proteomes" id="UP000445000"/>
    </source>
</evidence>
<keyword evidence="1" id="KW-0472">Membrane</keyword>
<evidence type="ECO:0000313" key="4">
    <source>
        <dbReference type="EMBL" id="GFE81934.1"/>
    </source>
</evidence>
<dbReference type="RefSeq" id="WP_161813624.1">
    <property type="nucleotide sequence ID" value="NZ_BLJN01000004.1"/>
</dbReference>
<gene>
    <name evidence="4" type="ORF">GCM10011487_39340</name>
</gene>
<accession>A0A829YF89</accession>
<dbReference type="PANTHER" id="PTHR33121">
    <property type="entry name" value="CYCLIC DI-GMP PHOSPHODIESTERASE PDEF"/>
    <property type="match status" value="1"/>
</dbReference>
<dbReference type="AlphaFoldDB" id="A0A829YF89"/>
<name>A0A829YF89_9GAMM</name>
<dbReference type="SUPFAM" id="SSF55073">
    <property type="entry name" value="Nucleotide cyclase"/>
    <property type="match status" value="1"/>
</dbReference>
<dbReference type="InterPro" id="IPR043128">
    <property type="entry name" value="Rev_trsase/Diguanyl_cyclase"/>
</dbReference>
<dbReference type="InterPro" id="IPR000160">
    <property type="entry name" value="GGDEF_dom"/>
</dbReference>
<dbReference type="PANTHER" id="PTHR33121:SF70">
    <property type="entry name" value="SIGNALING PROTEIN YKOW"/>
    <property type="match status" value="1"/>
</dbReference>
<dbReference type="Pfam" id="PF00563">
    <property type="entry name" value="EAL"/>
    <property type="match status" value="1"/>
</dbReference>
<keyword evidence="1" id="KW-0812">Transmembrane</keyword>
<evidence type="ECO:0000256" key="1">
    <source>
        <dbReference type="SAM" id="Phobius"/>
    </source>
</evidence>
<dbReference type="SMART" id="SM00052">
    <property type="entry name" value="EAL"/>
    <property type="match status" value="1"/>
</dbReference>
<feature type="transmembrane region" description="Helical" evidence="1">
    <location>
        <begin position="12"/>
        <end position="32"/>
    </location>
</feature>
<dbReference type="Gene3D" id="3.20.20.450">
    <property type="entry name" value="EAL domain"/>
    <property type="match status" value="1"/>
</dbReference>
<dbReference type="Gene3D" id="3.30.70.270">
    <property type="match status" value="1"/>
</dbReference>
<dbReference type="InterPro" id="IPR029787">
    <property type="entry name" value="Nucleotide_cyclase"/>
</dbReference>
<dbReference type="SMART" id="SM00267">
    <property type="entry name" value="GGDEF"/>
    <property type="match status" value="1"/>
</dbReference>
<dbReference type="PROSITE" id="PS50887">
    <property type="entry name" value="GGDEF"/>
    <property type="match status" value="1"/>
</dbReference>
<dbReference type="InterPro" id="IPR035919">
    <property type="entry name" value="EAL_sf"/>
</dbReference>
<sequence length="699" mass="77658">MKLSFLKRGSQWPLTLLVLAVVVLAGGRLIALSVGERAEQMRATAGTLVTTYSRSVERQLQTLAARESGAELDQLLSKLQLNRIVDPEYDFELSKVDTGGGAPRIFVSSRIERLDDPIISRIRLPEGYAQELAGGYVQLALRPKAGWYPARELAAAIALLAVVAWMLAFATHDLVHSLHRARDALSLSRRQLQSTQRKLALEIEQRENLQKSFEHSRYHDAFTGLPNRRYFMDQLDRALREVRTRRRQRLAVMLINIDRFKLINDSLGHTAGDEVVVQAARRFQKAAAQFEHVLARWSGDQFAMLVFDVPSADGALDIAGLLQKTLQQPFELRKHQLNVAARVGVTCIDSGLQRAEEAVREADIALSVARRHDTATAVAYQPAMGSSAASLVSLEADLHVALQRRELHLMYQPIVDLRNDCVAGAESLLRWRHPIEGMLTPDKFLALAEEVGLIVPITRWTILQVCTLAAEWRHRLPRDRDFYLTVNVSAAALRDPEFTSFVQQALKDTGVSPEYLKLELTEGGLMSNPGGAREILEGLHDLGIEMMLDDFGTGYSSLSYLQLFPFSYVKIDRPFVDRAGSAHANTAIAAAIVQMTSSLGLRSVAEIVETDDAARDLQRMGCDYAQGYFYCGPLEAEEAFQVLKNADRSLPTAQVAMNADESSDNSPTISEAVVLSDETLMLPADEVAEQLREKASQER</sequence>
<protein>
    <recommendedName>
        <fullName evidence="6">GGDEF-domain containing protein</fullName>
    </recommendedName>
</protein>
<reference evidence="5" key="1">
    <citation type="submission" date="2020-01" db="EMBL/GenBank/DDBJ databases">
        <title>'Steroidobacter agaridevorans' sp. nov., agar-degrading bacteria isolated from rhizosphere soils.</title>
        <authorList>
            <person name="Ikenaga M."/>
            <person name="Kataoka M."/>
            <person name="Murouchi A."/>
            <person name="Katsuragi S."/>
            <person name="Sakai M."/>
        </authorList>
    </citation>
    <scope>NUCLEOTIDE SEQUENCE [LARGE SCALE GENOMIC DNA]</scope>
    <source>
        <strain evidence="5">YU21-B</strain>
    </source>
</reference>
<dbReference type="GO" id="GO:0071111">
    <property type="term" value="F:cyclic-guanylate-specific phosphodiesterase activity"/>
    <property type="evidence" value="ECO:0007669"/>
    <property type="project" value="InterPro"/>
</dbReference>
<organism evidence="4 5">
    <name type="scientific">Steroidobacter agaridevorans</name>
    <dbReference type="NCBI Taxonomy" id="2695856"/>
    <lineage>
        <taxon>Bacteria</taxon>
        <taxon>Pseudomonadati</taxon>
        <taxon>Pseudomonadota</taxon>
        <taxon>Gammaproteobacteria</taxon>
        <taxon>Steroidobacterales</taxon>
        <taxon>Steroidobacteraceae</taxon>
        <taxon>Steroidobacter</taxon>
    </lineage>
</organism>
<dbReference type="Pfam" id="PF00990">
    <property type="entry name" value="GGDEF"/>
    <property type="match status" value="1"/>
</dbReference>
<feature type="transmembrane region" description="Helical" evidence="1">
    <location>
        <begin position="153"/>
        <end position="170"/>
    </location>
</feature>
<dbReference type="PROSITE" id="PS50883">
    <property type="entry name" value="EAL"/>
    <property type="match status" value="1"/>
</dbReference>
<proteinExistence type="predicted"/>
<dbReference type="CDD" id="cd01948">
    <property type="entry name" value="EAL"/>
    <property type="match status" value="1"/>
</dbReference>
<dbReference type="CDD" id="cd01949">
    <property type="entry name" value="GGDEF"/>
    <property type="match status" value="1"/>
</dbReference>